<feature type="domain" description="HAMP" evidence="13">
    <location>
        <begin position="177"/>
        <end position="229"/>
    </location>
</feature>
<evidence type="ECO:0000256" key="6">
    <source>
        <dbReference type="ARBA" id="ARBA00022679"/>
    </source>
</evidence>
<keyword evidence="6" id="KW-0808">Transferase</keyword>
<dbReference type="InterPro" id="IPR003660">
    <property type="entry name" value="HAMP_dom"/>
</dbReference>
<dbReference type="Gene3D" id="1.10.287.130">
    <property type="match status" value="1"/>
</dbReference>
<evidence type="ECO:0000256" key="1">
    <source>
        <dbReference type="ARBA" id="ARBA00000085"/>
    </source>
</evidence>
<proteinExistence type="predicted"/>
<dbReference type="InterPro" id="IPR050398">
    <property type="entry name" value="HssS/ArlS-like"/>
</dbReference>
<protein>
    <recommendedName>
        <fullName evidence="4">histidine kinase</fullName>
        <ecNumber evidence="4">2.7.13.3</ecNumber>
    </recommendedName>
</protein>
<feature type="domain" description="Histidine kinase" evidence="12">
    <location>
        <begin position="244"/>
        <end position="464"/>
    </location>
</feature>
<evidence type="ECO:0000256" key="5">
    <source>
        <dbReference type="ARBA" id="ARBA00022553"/>
    </source>
</evidence>
<keyword evidence="7 11" id="KW-0812">Transmembrane</keyword>
<evidence type="ECO:0000256" key="4">
    <source>
        <dbReference type="ARBA" id="ARBA00012438"/>
    </source>
</evidence>
<dbReference type="EC" id="2.7.13.3" evidence="4"/>
<dbReference type="SUPFAM" id="SSF55874">
    <property type="entry name" value="ATPase domain of HSP90 chaperone/DNA topoisomerase II/histidine kinase"/>
    <property type="match status" value="1"/>
</dbReference>
<dbReference type="CDD" id="cd00082">
    <property type="entry name" value="HisKA"/>
    <property type="match status" value="1"/>
</dbReference>
<evidence type="ECO:0000313" key="14">
    <source>
        <dbReference type="EMBL" id="EFU80011.1"/>
    </source>
</evidence>
<comment type="subcellular location">
    <subcellularLocation>
        <location evidence="3">Cell membrane</location>
    </subcellularLocation>
    <subcellularLocation>
        <location evidence="2">Membrane</location>
        <topology evidence="2">Multi-pass membrane protein</topology>
    </subcellularLocation>
</comment>
<dbReference type="InterPro" id="IPR003594">
    <property type="entry name" value="HATPase_dom"/>
</dbReference>
<dbReference type="InterPro" id="IPR036097">
    <property type="entry name" value="HisK_dim/P_sf"/>
</dbReference>
<evidence type="ECO:0000256" key="8">
    <source>
        <dbReference type="ARBA" id="ARBA00022777"/>
    </source>
</evidence>
<evidence type="ECO:0000256" key="2">
    <source>
        <dbReference type="ARBA" id="ARBA00004141"/>
    </source>
</evidence>
<keyword evidence="9 11" id="KW-1133">Transmembrane helix</keyword>
<feature type="transmembrane region" description="Helical" evidence="11">
    <location>
        <begin position="17"/>
        <end position="39"/>
    </location>
</feature>
<evidence type="ECO:0000259" key="13">
    <source>
        <dbReference type="PROSITE" id="PS50885"/>
    </source>
</evidence>
<dbReference type="Gene3D" id="3.30.565.10">
    <property type="entry name" value="Histidine kinase-like ATPase, C-terminal domain"/>
    <property type="match status" value="1"/>
</dbReference>
<keyword evidence="10 11" id="KW-0472">Membrane</keyword>
<dbReference type="InterPro" id="IPR005467">
    <property type="entry name" value="His_kinase_dom"/>
</dbReference>
<name>E6LZF5_9ACTO</name>
<dbReference type="PANTHER" id="PTHR45528:SF8">
    <property type="entry name" value="HISTIDINE KINASE"/>
    <property type="match status" value="1"/>
</dbReference>
<dbReference type="Pfam" id="PF02518">
    <property type="entry name" value="HATPase_c"/>
    <property type="match status" value="1"/>
</dbReference>
<dbReference type="SMART" id="SM00387">
    <property type="entry name" value="HATPase_c"/>
    <property type="match status" value="1"/>
</dbReference>
<dbReference type="InterPro" id="IPR003661">
    <property type="entry name" value="HisK_dim/P_dom"/>
</dbReference>
<dbReference type="PROSITE" id="PS50885">
    <property type="entry name" value="HAMP"/>
    <property type="match status" value="1"/>
</dbReference>
<dbReference type="AlphaFoldDB" id="E6LZF5"/>
<evidence type="ECO:0000256" key="3">
    <source>
        <dbReference type="ARBA" id="ARBA00004236"/>
    </source>
</evidence>
<gene>
    <name evidence="14" type="ORF">HMPREF0388_1242</name>
</gene>
<dbReference type="SUPFAM" id="SSF47384">
    <property type="entry name" value="Homodimeric domain of signal transducing histidine kinase"/>
    <property type="match status" value="1"/>
</dbReference>
<evidence type="ECO:0000256" key="9">
    <source>
        <dbReference type="ARBA" id="ARBA00022989"/>
    </source>
</evidence>
<reference evidence="14 15" key="1">
    <citation type="submission" date="2010-12" db="EMBL/GenBank/DDBJ databases">
        <authorList>
            <person name="Muzny D."/>
            <person name="Qin X."/>
            <person name="Deng J."/>
            <person name="Jiang H."/>
            <person name="Liu Y."/>
            <person name="Qu J."/>
            <person name="Song X.-Z."/>
            <person name="Zhang L."/>
            <person name="Thornton R."/>
            <person name="Coyle M."/>
            <person name="Francisco L."/>
            <person name="Jackson L."/>
            <person name="Javaid M."/>
            <person name="Korchina V."/>
            <person name="Kovar C."/>
            <person name="Mata R."/>
            <person name="Mathew T."/>
            <person name="Ngo R."/>
            <person name="Nguyen L."/>
            <person name="Nguyen N."/>
            <person name="Okwuonu G."/>
            <person name="Ongeri F."/>
            <person name="Pham C."/>
            <person name="Simmons D."/>
            <person name="Wilczek-Boney K."/>
            <person name="Hale W."/>
            <person name="Jakkamsetti A."/>
            <person name="Pham P."/>
            <person name="Ruth R."/>
            <person name="San Lucas F."/>
            <person name="Warren J."/>
            <person name="Zhang J."/>
            <person name="Zhao Z."/>
            <person name="Zhou C."/>
            <person name="Zhu D."/>
            <person name="Lee S."/>
            <person name="Bess C."/>
            <person name="Blankenburg K."/>
            <person name="Forbes L."/>
            <person name="Fu Q."/>
            <person name="Gubbala S."/>
            <person name="Hirani K."/>
            <person name="Jayaseelan J.C."/>
            <person name="Lara F."/>
            <person name="Munidasa M."/>
            <person name="Palculict T."/>
            <person name="Patil S."/>
            <person name="Pu L.-L."/>
            <person name="Saada N."/>
            <person name="Tang L."/>
            <person name="Weissenberger G."/>
            <person name="Zhu Y."/>
            <person name="Hemphill L."/>
            <person name="Shang Y."/>
            <person name="Youmans B."/>
            <person name="Ayvaz T."/>
            <person name="Ross M."/>
            <person name="Santibanez J."/>
            <person name="Aqrawi P."/>
            <person name="Gross S."/>
            <person name="Joshi V."/>
            <person name="Fowler G."/>
            <person name="Nazareth L."/>
            <person name="Reid J."/>
            <person name="Worley K."/>
            <person name="Petrosino J."/>
            <person name="Highlander S."/>
            <person name="Gibbs R."/>
        </authorList>
    </citation>
    <scope>NUCLEOTIDE SEQUENCE [LARGE SCALE GENOMIC DNA]</scope>
    <source>
        <strain evidence="14 15">ATCC 51333</strain>
    </source>
</reference>
<organism evidence="14 15">
    <name type="scientific">Mobiluncus curtisii ATCC 51333</name>
    <dbReference type="NCBI Taxonomy" id="887326"/>
    <lineage>
        <taxon>Bacteria</taxon>
        <taxon>Bacillati</taxon>
        <taxon>Actinomycetota</taxon>
        <taxon>Actinomycetes</taxon>
        <taxon>Actinomycetales</taxon>
        <taxon>Actinomycetaceae</taxon>
        <taxon>Mobiluncus</taxon>
    </lineage>
</organism>
<dbReference type="Proteomes" id="UP000005573">
    <property type="component" value="Unassembled WGS sequence"/>
</dbReference>
<evidence type="ECO:0000256" key="7">
    <source>
        <dbReference type="ARBA" id="ARBA00022692"/>
    </source>
</evidence>
<dbReference type="GO" id="GO:0005886">
    <property type="term" value="C:plasma membrane"/>
    <property type="evidence" value="ECO:0007669"/>
    <property type="project" value="UniProtKB-SubCell"/>
</dbReference>
<comment type="catalytic activity">
    <reaction evidence="1">
        <text>ATP + protein L-histidine = ADP + protein N-phospho-L-histidine.</text>
        <dbReference type="EC" id="2.7.13.3"/>
    </reaction>
</comment>
<evidence type="ECO:0000313" key="15">
    <source>
        <dbReference type="Proteomes" id="UP000005573"/>
    </source>
</evidence>
<evidence type="ECO:0000259" key="12">
    <source>
        <dbReference type="PROSITE" id="PS50109"/>
    </source>
</evidence>
<dbReference type="HOGENOM" id="CLU_000445_89_34_11"/>
<keyword evidence="8 14" id="KW-0418">Kinase</keyword>
<comment type="caution">
    <text evidence="14">The sequence shown here is derived from an EMBL/GenBank/DDBJ whole genome shotgun (WGS) entry which is preliminary data.</text>
</comment>
<evidence type="ECO:0000256" key="11">
    <source>
        <dbReference type="SAM" id="Phobius"/>
    </source>
</evidence>
<dbReference type="GO" id="GO:0000155">
    <property type="term" value="F:phosphorelay sensor kinase activity"/>
    <property type="evidence" value="ECO:0007669"/>
    <property type="project" value="InterPro"/>
</dbReference>
<accession>E6LZF5</accession>
<dbReference type="InterPro" id="IPR036890">
    <property type="entry name" value="HATPase_C_sf"/>
</dbReference>
<sequence length="475" mass="53855">MGFWRDNLKNMTLKKMFLLYSLIFIGVILVLCTALYVTYMTGVRNHVYSFADSEEKQVEVLQLRIEAEQHFDPDWVSPSITYVALNNNNEILSSNGSASDRKLALSYLKGEDIPFSEGYFAKSLFPGGVCVFKYQIGVRYSSEWANQHLPRVEIIFVSAFIFSVLVSTIVFVRFISKRLENNISPLRHTVRLIGSGNLNYPVPHLSIKEFEELGSLTDRMRSDLKNTLQALWSNENQMRESTAQMLHDYRTPLTVARAHAEFLREDLSNLSDMRNKDDLIDSADALILNLERLTEIGDRLQQQMASDTSLAGGNTVIALDDFNQAIDILGHILSNHYGNAWRSNFQKCQQTLSIDEIGLKQTLMNVLINAFEHGNSPQTVQLQFEVLQDSVQYLISNSGSCFSERALANGMQKEFSEKANNDEAITGLGLYFARRFLDKYDGTIRLFNSPDNHACVQITFPLQVVKDDPQTPPLT</sequence>
<dbReference type="EMBL" id="AEPY01000009">
    <property type="protein sequence ID" value="EFU80011.1"/>
    <property type="molecule type" value="Genomic_DNA"/>
</dbReference>
<dbReference type="PROSITE" id="PS50109">
    <property type="entry name" value="HIS_KIN"/>
    <property type="match status" value="1"/>
</dbReference>
<keyword evidence="5" id="KW-0597">Phosphoprotein</keyword>
<evidence type="ECO:0000256" key="10">
    <source>
        <dbReference type="ARBA" id="ARBA00023136"/>
    </source>
</evidence>
<dbReference type="PANTHER" id="PTHR45528">
    <property type="entry name" value="SENSOR HISTIDINE KINASE CPXA"/>
    <property type="match status" value="1"/>
</dbReference>
<feature type="transmembrane region" description="Helical" evidence="11">
    <location>
        <begin position="154"/>
        <end position="175"/>
    </location>
</feature>